<keyword evidence="3" id="KW-1185">Reference proteome</keyword>
<dbReference type="AlphaFoldDB" id="A0AAN9UHM2"/>
<organism evidence="2 3">
    <name type="scientific">Diatrype stigma</name>
    <dbReference type="NCBI Taxonomy" id="117547"/>
    <lineage>
        <taxon>Eukaryota</taxon>
        <taxon>Fungi</taxon>
        <taxon>Dikarya</taxon>
        <taxon>Ascomycota</taxon>
        <taxon>Pezizomycotina</taxon>
        <taxon>Sordariomycetes</taxon>
        <taxon>Xylariomycetidae</taxon>
        <taxon>Xylariales</taxon>
        <taxon>Diatrypaceae</taxon>
        <taxon>Diatrype</taxon>
    </lineage>
</organism>
<protein>
    <recommendedName>
        <fullName evidence="1">DUF6546 domain-containing protein</fullName>
    </recommendedName>
</protein>
<evidence type="ECO:0000313" key="3">
    <source>
        <dbReference type="Proteomes" id="UP001320420"/>
    </source>
</evidence>
<dbReference type="EMBL" id="JAKJXP020000121">
    <property type="protein sequence ID" value="KAK7744374.1"/>
    <property type="molecule type" value="Genomic_DNA"/>
</dbReference>
<proteinExistence type="predicted"/>
<sequence>MATWRVLPPEIRLMILQIVASTPSPRALHLRAGYATVCQEWQPVFEEVNFNSIKVQTNELSKFDNLLQGDSTRRKWLKNLVLRIRFAKYARALCRVPETEREQLENNLVFTHSICDLFEILAKWDVDQSGCLELEIAPFSPSDRKELSGEAGLDRDGVNRFFDSDLALDFTKKHEMLGPHGFPEVEVVSGFRVLRHTRRNIDPRALLHILLSLPRLTQVQFEPWHQPDQLSQEDLDREHAMNILLWPQSLKRISIFENLDAFDRSLYDDPLYRKCPQLGRNLFKRSLQVEELYVSNFVDARSFFEPYFVRHLKPKFQVWTHLKQIALTSPVITPIEDAEEINELLQAAGAAARQMPLLEVMELYHADKDSAGAFTYVKTGTSCMAVWKSTWHFELDDRVRQTWISTVEKLTGKGLALLQEIILSSYNGPANFIQNMMTGEHLMNPGSCARMIKDSRAL</sequence>
<feature type="domain" description="DUF6546" evidence="1">
    <location>
        <begin position="247"/>
        <end position="416"/>
    </location>
</feature>
<name>A0AAN9UHM2_9PEZI</name>
<evidence type="ECO:0000259" key="1">
    <source>
        <dbReference type="Pfam" id="PF20183"/>
    </source>
</evidence>
<gene>
    <name evidence="2" type="ORF">SLS62_010229</name>
</gene>
<dbReference type="Proteomes" id="UP001320420">
    <property type="component" value="Unassembled WGS sequence"/>
</dbReference>
<dbReference type="Pfam" id="PF20183">
    <property type="entry name" value="DUF6546"/>
    <property type="match status" value="1"/>
</dbReference>
<reference evidence="2 3" key="1">
    <citation type="submission" date="2024-02" db="EMBL/GenBank/DDBJ databases">
        <title>De novo assembly and annotation of 12 fungi associated with fruit tree decline syndrome in Ontario, Canada.</title>
        <authorList>
            <person name="Sulman M."/>
            <person name="Ellouze W."/>
            <person name="Ilyukhin E."/>
        </authorList>
    </citation>
    <scope>NUCLEOTIDE SEQUENCE [LARGE SCALE GENOMIC DNA]</scope>
    <source>
        <strain evidence="2 3">M11/M66-122</strain>
    </source>
</reference>
<evidence type="ECO:0000313" key="2">
    <source>
        <dbReference type="EMBL" id="KAK7744374.1"/>
    </source>
</evidence>
<dbReference type="InterPro" id="IPR046676">
    <property type="entry name" value="DUF6546"/>
</dbReference>
<comment type="caution">
    <text evidence="2">The sequence shown here is derived from an EMBL/GenBank/DDBJ whole genome shotgun (WGS) entry which is preliminary data.</text>
</comment>
<accession>A0AAN9UHM2</accession>